<evidence type="ECO:0000313" key="5">
    <source>
        <dbReference type="EMBL" id="TRW95854.1"/>
    </source>
</evidence>
<reference evidence="5 6" key="1">
    <citation type="journal article" date="2019" name="Antonie Van Leeuwenhoek">
        <title>Description of 'Ca. Methylobacter oryzae' KRF1, a novel species from the environmentally important Methylobacter clade 2.</title>
        <authorList>
            <person name="Khatri K."/>
            <person name="Mohite J.A."/>
            <person name="Pandit P.S."/>
            <person name="Bahulikar R."/>
            <person name="Rahalkar M.C."/>
        </authorList>
    </citation>
    <scope>NUCLEOTIDE SEQUENCE [LARGE SCALE GENOMIC DNA]</scope>
    <source>
        <strain evidence="5 6">KRF1</strain>
    </source>
</reference>
<evidence type="ECO:0000256" key="1">
    <source>
        <dbReference type="ARBA" id="ARBA00022723"/>
    </source>
</evidence>
<dbReference type="Proteomes" id="UP000733744">
    <property type="component" value="Unassembled WGS sequence"/>
</dbReference>
<dbReference type="PANTHER" id="PTHR23055">
    <property type="entry name" value="CALCIUM BINDING PROTEINS"/>
    <property type="match status" value="1"/>
</dbReference>
<name>A0ABY3CAY7_9GAMM</name>
<evidence type="ECO:0000256" key="2">
    <source>
        <dbReference type="ARBA" id="ARBA00022737"/>
    </source>
</evidence>
<dbReference type="SMART" id="SM00054">
    <property type="entry name" value="EFh"/>
    <property type="match status" value="3"/>
</dbReference>
<dbReference type="SUPFAM" id="SSF47473">
    <property type="entry name" value="EF-hand"/>
    <property type="match status" value="1"/>
</dbReference>
<feature type="compositionally biased region" description="Basic and acidic residues" evidence="3">
    <location>
        <begin position="73"/>
        <end position="90"/>
    </location>
</feature>
<evidence type="ECO:0000259" key="4">
    <source>
        <dbReference type="PROSITE" id="PS50222"/>
    </source>
</evidence>
<evidence type="ECO:0000313" key="6">
    <source>
        <dbReference type="Proteomes" id="UP000733744"/>
    </source>
</evidence>
<comment type="caution">
    <text evidence="5">The sequence shown here is derived from an EMBL/GenBank/DDBJ whole genome shotgun (WGS) entry which is preliminary data.</text>
</comment>
<dbReference type="Gene3D" id="1.10.238.10">
    <property type="entry name" value="EF-hand"/>
    <property type="match status" value="2"/>
</dbReference>
<organism evidence="5 6">
    <name type="scientific">Candidatus Methylobacter oryzae</name>
    <dbReference type="NCBI Taxonomy" id="2497749"/>
    <lineage>
        <taxon>Bacteria</taxon>
        <taxon>Pseudomonadati</taxon>
        <taxon>Pseudomonadota</taxon>
        <taxon>Gammaproteobacteria</taxon>
        <taxon>Methylococcales</taxon>
        <taxon>Methylococcaceae</taxon>
        <taxon>Methylobacter</taxon>
    </lineage>
</organism>
<feature type="compositionally biased region" description="Low complexity" evidence="3">
    <location>
        <begin position="49"/>
        <end position="71"/>
    </location>
</feature>
<dbReference type="InterPro" id="IPR028846">
    <property type="entry name" value="Recoverin"/>
</dbReference>
<dbReference type="InterPro" id="IPR002048">
    <property type="entry name" value="EF_hand_dom"/>
</dbReference>
<dbReference type="PROSITE" id="PS00018">
    <property type="entry name" value="EF_HAND_1"/>
    <property type="match status" value="1"/>
</dbReference>
<dbReference type="PROSITE" id="PS50222">
    <property type="entry name" value="EF_HAND_2"/>
    <property type="match status" value="2"/>
</dbReference>
<accession>A0ABY3CAY7</accession>
<dbReference type="InterPro" id="IPR011992">
    <property type="entry name" value="EF-hand-dom_pair"/>
</dbReference>
<dbReference type="Pfam" id="PF13202">
    <property type="entry name" value="EF-hand_5"/>
    <property type="match status" value="1"/>
</dbReference>
<feature type="region of interest" description="Disordered" evidence="3">
    <location>
        <begin position="49"/>
        <end position="210"/>
    </location>
</feature>
<feature type="compositionally biased region" description="Low complexity" evidence="3">
    <location>
        <begin position="190"/>
        <end position="210"/>
    </location>
</feature>
<protein>
    <submittedName>
        <fullName evidence="5">EF-hand domain-containing protein</fullName>
    </submittedName>
</protein>
<dbReference type="InterPro" id="IPR018247">
    <property type="entry name" value="EF_Hand_1_Ca_BS"/>
</dbReference>
<feature type="compositionally biased region" description="Low complexity" evidence="3">
    <location>
        <begin position="1"/>
        <end position="16"/>
    </location>
</feature>
<feature type="region of interest" description="Disordered" evidence="3">
    <location>
        <begin position="1"/>
        <end position="32"/>
    </location>
</feature>
<evidence type="ECO:0000256" key="3">
    <source>
        <dbReference type="SAM" id="MobiDB-lite"/>
    </source>
</evidence>
<proteinExistence type="predicted"/>
<sequence length="239" mass="25150">MMSISSINSSSPAMAMRGMHRPDPAKMADDLFSKLDTSGKGYIEKSDLQSALSQLSKSDSSNSSSNSSAADDMFAKMDSDGNGKVTKEEMSATIEKIAAKLDGPFPRMRMQDSQGEQRDMPPGGMPPPQGGDQGLSKDQLTSMSKELSSTNSERSKVISDVAANFDTVDTNGDGKVSASEARAFEKSKNSSGAGSSTDQSSTASSSSSDAQFMKQMMHLLKSYGGINQAAENNNFSASA</sequence>
<dbReference type="EMBL" id="RYFG02000087">
    <property type="protein sequence ID" value="TRW95854.1"/>
    <property type="molecule type" value="Genomic_DNA"/>
</dbReference>
<keyword evidence="6" id="KW-1185">Reference proteome</keyword>
<dbReference type="Pfam" id="PF13499">
    <property type="entry name" value="EF-hand_7"/>
    <property type="match status" value="1"/>
</dbReference>
<feature type="compositionally biased region" description="Basic and acidic residues" evidence="3">
    <location>
        <begin position="20"/>
        <end position="32"/>
    </location>
</feature>
<feature type="domain" description="EF-hand" evidence="4">
    <location>
        <begin position="23"/>
        <end position="58"/>
    </location>
</feature>
<gene>
    <name evidence="5" type="ORF">EKO24_009585</name>
</gene>
<feature type="compositionally biased region" description="Polar residues" evidence="3">
    <location>
        <begin position="136"/>
        <end position="152"/>
    </location>
</feature>
<keyword evidence="2" id="KW-0677">Repeat</keyword>
<feature type="domain" description="EF-hand" evidence="4">
    <location>
        <begin position="65"/>
        <end position="100"/>
    </location>
</feature>
<keyword evidence="1" id="KW-0479">Metal-binding</keyword>